<accession>A0A8H6M4V9</accession>
<evidence type="ECO:0000313" key="2">
    <source>
        <dbReference type="Proteomes" id="UP000521943"/>
    </source>
</evidence>
<dbReference type="Proteomes" id="UP000521943">
    <property type="component" value="Unassembled WGS sequence"/>
</dbReference>
<name>A0A8H6M4V9_9AGAR</name>
<dbReference type="OrthoDB" id="3202607at2759"/>
<dbReference type="Gene3D" id="3.60.130.30">
    <property type="match status" value="1"/>
</dbReference>
<protein>
    <submittedName>
        <fullName evidence="1">Uncharacterized protein</fullName>
    </submittedName>
</protein>
<evidence type="ECO:0000313" key="1">
    <source>
        <dbReference type="EMBL" id="KAF6754790.1"/>
    </source>
</evidence>
<sequence length="110" mass="12369">LTRLDAELGGHLVIEELGIAIEFPAGSCILIPSAVFTHSNTTIQPGETRVSFTQFSSGALFRYADNGYRTEKQLKAYNKSLYNMMMERKGARWEEGLNMWCTFEEVLKAA</sequence>
<gene>
    <name evidence="1" type="ORF">DFP72DRAFT_758854</name>
</gene>
<dbReference type="EMBL" id="JACGCI010000033">
    <property type="protein sequence ID" value="KAF6754790.1"/>
    <property type="molecule type" value="Genomic_DNA"/>
</dbReference>
<organism evidence="1 2">
    <name type="scientific">Ephemerocybe angulata</name>
    <dbReference type="NCBI Taxonomy" id="980116"/>
    <lineage>
        <taxon>Eukaryota</taxon>
        <taxon>Fungi</taxon>
        <taxon>Dikarya</taxon>
        <taxon>Basidiomycota</taxon>
        <taxon>Agaricomycotina</taxon>
        <taxon>Agaricomycetes</taxon>
        <taxon>Agaricomycetidae</taxon>
        <taxon>Agaricales</taxon>
        <taxon>Agaricineae</taxon>
        <taxon>Psathyrellaceae</taxon>
        <taxon>Ephemerocybe</taxon>
    </lineage>
</organism>
<dbReference type="AlphaFoldDB" id="A0A8H6M4V9"/>
<feature type="non-terminal residue" evidence="1">
    <location>
        <position position="1"/>
    </location>
</feature>
<keyword evidence="2" id="KW-1185">Reference proteome</keyword>
<comment type="caution">
    <text evidence="1">The sequence shown here is derived from an EMBL/GenBank/DDBJ whole genome shotgun (WGS) entry which is preliminary data.</text>
</comment>
<feature type="non-terminal residue" evidence="1">
    <location>
        <position position="110"/>
    </location>
</feature>
<reference evidence="1 2" key="1">
    <citation type="submission" date="2020-07" db="EMBL/GenBank/DDBJ databases">
        <title>Comparative genomics of pyrophilous fungi reveals a link between fire events and developmental genes.</title>
        <authorList>
            <consortium name="DOE Joint Genome Institute"/>
            <person name="Steindorff A.S."/>
            <person name="Carver A."/>
            <person name="Calhoun S."/>
            <person name="Stillman K."/>
            <person name="Liu H."/>
            <person name="Lipzen A."/>
            <person name="Pangilinan J."/>
            <person name="Labutti K."/>
            <person name="Bruns T.D."/>
            <person name="Grigoriev I.V."/>
        </authorList>
    </citation>
    <scope>NUCLEOTIDE SEQUENCE [LARGE SCALE GENOMIC DNA]</scope>
    <source>
        <strain evidence="1 2">CBS 144469</strain>
    </source>
</reference>
<proteinExistence type="predicted"/>